<organism evidence="8 9">
    <name type="scientific">Rhodopirellula bahusiensis</name>
    <dbReference type="NCBI Taxonomy" id="2014065"/>
    <lineage>
        <taxon>Bacteria</taxon>
        <taxon>Pseudomonadati</taxon>
        <taxon>Planctomycetota</taxon>
        <taxon>Planctomycetia</taxon>
        <taxon>Pirellulales</taxon>
        <taxon>Pirellulaceae</taxon>
        <taxon>Rhodopirellula</taxon>
    </lineage>
</organism>
<comment type="caution">
    <text evidence="8">The sequence shown here is derived from an EMBL/GenBank/DDBJ whole genome shotgun (WGS) entry which is preliminary data.</text>
</comment>
<keyword evidence="3 4" id="KW-0408">Iron</keyword>
<evidence type="ECO:0000256" key="2">
    <source>
        <dbReference type="ARBA" id="ARBA00022723"/>
    </source>
</evidence>
<evidence type="ECO:0000256" key="1">
    <source>
        <dbReference type="ARBA" id="ARBA00022617"/>
    </source>
</evidence>
<dbReference type="GO" id="GO:0020037">
    <property type="term" value="F:heme binding"/>
    <property type="evidence" value="ECO:0007669"/>
    <property type="project" value="InterPro"/>
</dbReference>
<reference evidence="8 9" key="1">
    <citation type="submission" date="2017-06" db="EMBL/GenBank/DDBJ databases">
        <title>Description of Rhodopirellula bahusiensis sp. nov.</title>
        <authorList>
            <person name="Kizina J."/>
            <person name="Harder J."/>
        </authorList>
    </citation>
    <scope>NUCLEOTIDE SEQUENCE [LARGE SCALE GENOMIC DNA]</scope>
    <source>
        <strain evidence="8 9">SWK21</strain>
    </source>
</reference>
<evidence type="ECO:0000259" key="7">
    <source>
        <dbReference type="PROSITE" id="PS51007"/>
    </source>
</evidence>
<dbReference type="Proteomes" id="UP000225740">
    <property type="component" value="Unassembled WGS sequence"/>
</dbReference>
<dbReference type="SUPFAM" id="SSF46626">
    <property type="entry name" value="Cytochrome c"/>
    <property type="match status" value="1"/>
</dbReference>
<keyword evidence="9" id="KW-1185">Reference proteome</keyword>
<keyword evidence="1 4" id="KW-0349">Heme</keyword>
<dbReference type="GeneID" id="90609145"/>
<accession>A0A2G1W7U5</accession>
<evidence type="ECO:0000313" key="9">
    <source>
        <dbReference type="Proteomes" id="UP000225740"/>
    </source>
</evidence>
<evidence type="ECO:0000256" key="4">
    <source>
        <dbReference type="PROSITE-ProRule" id="PRU00433"/>
    </source>
</evidence>
<feature type="region of interest" description="Disordered" evidence="5">
    <location>
        <begin position="20"/>
        <end position="49"/>
    </location>
</feature>
<dbReference type="EMBL" id="NIZW01000009">
    <property type="protein sequence ID" value="PHQ34900.1"/>
    <property type="molecule type" value="Genomic_DNA"/>
</dbReference>
<feature type="domain" description="Cytochrome c" evidence="7">
    <location>
        <begin position="120"/>
        <end position="227"/>
    </location>
</feature>
<evidence type="ECO:0000256" key="5">
    <source>
        <dbReference type="SAM" id="MobiDB-lite"/>
    </source>
</evidence>
<evidence type="ECO:0000256" key="3">
    <source>
        <dbReference type="ARBA" id="ARBA00023004"/>
    </source>
</evidence>
<dbReference type="InterPro" id="IPR036909">
    <property type="entry name" value="Cyt_c-like_dom_sf"/>
</dbReference>
<protein>
    <recommendedName>
        <fullName evidence="7">Cytochrome c domain-containing protein</fullName>
    </recommendedName>
</protein>
<dbReference type="RefSeq" id="WP_099261199.1">
    <property type="nucleotide sequence ID" value="NZ_NIZW01000009.1"/>
</dbReference>
<dbReference type="PROSITE" id="PS51007">
    <property type="entry name" value="CYTC"/>
    <property type="match status" value="1"/>
</dbReference>
<name>A0A2G1W7U5_9BACT</name>
<evidence type="ECO:0000313" key="8">
    <source>
        <dbReference type="EMBL" id="PHQ34900.1"/>
    </source>
</evidence>
<keyword evidence="6" id="KW-0732">Signal</keyword>
<dbReference type="GO" id="GO:0009055">
    <property type="term" value="F:electron transfer activity"/>
    <property type="evidence" value="ECO:0007669"/>
    <property type="project" value="InterPro"/>
</dbReference>
<keyword evidence="2 4" id="KW-0479">Metal-binding</keyword>
<evidence type="ECO:0000256" key="6">
    <source>
        <dbReference type="SAM" id="SignalP"/>
    </source>
</evidence>
<feature type="compositionally biased region" description="Basic and acidic residues" evidence="5">
    <location>
        <begin position="29"/>
        <end position="41"/>
    </location>
</feature>
<sequence>MKTILKFFCFLLPACPGFAKAATPPTQSETRHEFRSDEGGDSKVSTTFATPETNGIETKTRIHRLATTKRSVFDAFSYVNRIPDQSYDEETPEDFAARIFSRLANQEGRILLKAPPGMDRPAYEGFKTFLRYEGAASVGNCAACHTLPDFRDGRSHIVTKAEEAMLTPSLRDSVSRGVDLQKAMKLKLDALHRKQSGDADEISDEYSVMQLSAEDKSNLIAFLKLLDDVSDERFRELILKATVLDTSSDSE</sequence>
<feature type="signal peptide" evidence="6">
    <location>
        <begin position="1"/>
        <end position="21"/>
    </location>
</feature>
<gene>
    <name evidence="8" type="ORF">CEE69_13640</name>
</gene>
<dbReference type="OrthoDB" id="9766237at2"/>
<feature type="chain" id="PRO_5013619112" description="Cytochrome c domain-containing protein" evidence="6">
    <location>
        <begin position="22"/>
        <end position="251"/>
    </location>
</feature>
<dbReference type="InterPro" id="IPR009056">
    <property type="entry name" value="Cyt_c-like_dom"/>
</dbReference>
<dbReference type="GO" id="GO:0046872">
    <property type="term" value="F:metal ion binding"/>
    <property type="evidence" value="ECO:0007669"/>
    <property type="project" value="UniProtKB-KW"/>
</dbReference>
<dbReference type="AlphaFoldDB" id="A0A2G1W7U5"/>
<proteinExistence type="predicted"/>